<comment type="caution">
    <text evidence="1">The sequence shown here is derived from an EMBL/GenBank/DDBJ whole genome shotgun (WGS) entry which is preliminary data.</text>
</comment>
<proteinExistence type="predicted"/>
<dbReference type="OrthoDB" id="3579012at2"/>
<reference evidence="2" key="1">
    <citation type="journal article" date="2016" name="Genome Announc.">
        <title>Draft Genome Sequences of Five Rapidly Growing Mycobacterium Species, M. thermoresistibile, M. fortuitum subsp. acetamidolyticum, M. canariasense, M. brisbanense, and M. novocastrense.</title>
        <authorList>
            <person name="Katahira K."/>
            <person name="Ogura Y."/>
            <person name="Gotoh Y."/>
            <person name="Hayashi T."/>
        </authorList>
    </citation>
    <scope>NUCLEOTIDE SEQUENCE [LARGE SCALE GENOMIC DNA]</scope>
    <source>
        <strain evidence="2">JCM15654</strain>
    </source>
</reference>
<dbReference type="AlphaFoldDB" id="A0A100W0V7"/>
<keyword evidence="2" id="KW-1185">Reference proteome</keyword>
<organism evidence="1 2">
    <name type="scientific">Mycolicibacterium brisbanense</name>
    <dbReference type="NCBI Taxonomy" id="146020"/>
    <lineage>
        <taxon>Bacteria</taxon>
        <taxon>Bacillati</taxon>
        <taxon>Actinomycetota</taxon>
        <taxon>Actinomycetes</taxon>
        <taxon>Mycobacteriales</taxon>
        <taxon>Mycobacteriaceae</taxon>
        <taxon>Mycolicibacterium</taxon>
    </lineage>
</organism>
<dbReference type="EMBL" id="BCSX01000033">
    <property type="protein sequence ID" value="GAS89579.1"/>
    <property type="molecule type" value="Genomic_DNA"/>
</dbReference>
<dbReference type="RefSeq" id="WP_062829939.1">
    <property type="nucleotide sequence ID" value="NZ_BCSX01000033.1"/>
</dbReference>
<dbReference type="STRING" id="146020.RMCB_3675"/>
<sequence length="268" mass="29352">MTRSGPARRWDPLRPLDLLTSLWSVAAVTPVTGSASAAYRTLFFTARRLVVGRRVGVRLDDRELTLTVTGFDSRLDLRALSAGQIGNVHLAARDIRWGDATFEQATAVLRNVHVTASTQPELVAAPVELTVQVPAPVLDDLFAWAAPRYRAQVGPDGVARIRLNRRPGLGHVEIDTRLDGSTLWLTPSAVTVGRRRWALAARVPSYPVQLPELPHGLVLTGIGFEPHLLCLQGTLPQWRMPVSRARPEDILGQLGAMGVTLNPTRLLR</sequence>
<dbReference type="Proteomes" id="UP000069620">
    <property type="component" value="Unassembled WGS sequence"/>
</dbReference>
<evidence type="ECO:0000313" key="2">
    <source>
        <dbReference type="Proteomes" id="UP000069620"/>
    </source>
</evidence>
<protein>
    <submittedName>
        <fullName evidence="1">Uncharacterized protein</fullName>
    </submittedName>
</protein>
<name>A0A100W0V7_9MYCO</name>
<accession>A0A100W0V7</accession>
<gene>
    <name evidence="1" type="ORF">RMCB_3675</name>
</gene>
<evidence type="ECO:0000313" key="1">
    <source>
        <dbReference type="EMBL" id="GAS89579.1"/>
    </source>
</evidence>
<reference evidence="2" key="2">
    <citation type="submission" date="2016-02" db="EMBL/GenBank/DDBJ databases">
        <title>Draft genome sequence of five rapidly growing Mycobacterium species.</title>
        <authorList>
            <person name="Katahira K."/>
            <person name="Gotou Y."/>
            <person name="Iida K."/>
            <person name="Ogura Y."/>
            <person name="Hayashi T."/>
        </authorList>
    </citation>
    <scope>NUCLEOTIDE SEQUENCE [LARGE SCALE GENOMIC DNA]</scope>
    <source>
        <strain evidence="2">JCM15654</strain>
    </source>
</reference>